<organism evidence="7 8">
    <name type="scientific">Noviherbaspirillum album</name>
    <dbReference type="NCBI Taxonomy" id="3080276"/>
    <lineage>
        <taxon>Bacteria</taxon>
        <taxon>Pseudomonadati</taxon>
        <taxon>Pseudomonadota</taxon>
        <taxon>Betaproteobacteria</taxon>
        <taxon>Burkholderiales</taxon>
        <taxon>Oxalobacteraceae</taxon>
        <taxon>Noviherbaspirillum</taxon>
    </lineage>
</organism>
<reference evidence="7 8" key="1">
    <citation type="submission" date="2023-10" db="EMBL/GenBank/DDBJ databases">
        <title>Noviherbaspirillum sp. CPCC 100848 genome assembly.</title>
        <authorList>
            <person name="Li X.Y."/>
            <person name="Fang X.M."/>
        </authorList>
    </citation>
    <scope>NUCLEOTIDE SEQUENCE [LARGE SCALE GENOMIC DNA]</scope>
    <source>
        <strain evidence="7 8">CPCC 100848</strain>
    </source>
</reference>
<dbReference type="RefSeq" id="WP_326506080.1">
    <property type="nucleotide sequence ID" value="NZ_JAWIIV010000006.1"/>
</dbReference>
<evidence type="ECO:0000313" key="7">
    <source>
        <dbReference type="EMBL" id="MEC4719362.1"/>
    </source>
</evidence>
<evidence type="ECO:0000256" key="2">
    <source>
        <dbReference type="ARBA" id="ARBA00023136"/>
    </source>
</evidence>
<dbReference type="PANTHER" id="PTHR30329:SF21">
    <property type="entry name" value="LIPOPROTEIN YIAD-RELATED"/>
    <property type="match status" value="1"/>
</dbReference>
<keyword evidence="3" id="KW-0998">Cell outer membrane</keyword>
<dbReference type="PROSITE" id="PS51123">
    <property type="entry name" value="OMPA_2"/>
    <property type="match status" value="1"/>
</dbReference>
<dbReference type="SUPFAM" id="SSF103088">
    <property type="entry name" value="OmpA-like"/>
    <property type="match status" value="1"/>
</dbReference>
<dbReference type="EMBL" id="JAWIIV010000006">
    <property type="protein sequence ID" value="MEC4719362.1"/>
    <property type="molecule type" value="Genomic_DNA"/>
</dbReference>
<feature type="signal peptide" evidence="5">
    <location>
        <begin position="1"/>
        <end position="25"/>
    </location>
</feature>
<dbReference type="InterPro" id="IPR006665">
    <property type="entry name" value="OmpA-like"/>
</dbReference>
<dbReference type="Pfam" id="PF00691">
    <property type="entry name" value="OmpA"/>
    <property type="match status" value="1"/>
</dbReference>
<proteinExistence type="predicted"/>
<dbReference type="InterPro" id="IPR036737">
    <property type="entry name" value="OmpA-like_sf"/>
</dbReference>
<keyword evidence="8" id="KW-1185">Reference proteome</keyword>
<evidence type="ECO:0000256" key="1">
    <source>
        <dbReference type="ARBA" id="ARBA00004442"/>
    </source>
</evidence>
<name>A0ABU6J6U5_9BURK</name>
<dbReference type="PRINTS" id="PR01021">
    <property type="entry name" value="OMPADOMAIN"/>
</dbReference>
<dbReference type="InterPro" id="IPR006664">
    <property type="entry name" value="OMP_bac"/>
</dbReference>
<evidence type="ECO:0000313" key="8">
    <source>
        <dbReference type="Proteomes" id="UP001352263"/>
    </source>
</evidence>
<dbReference type="InterPro" id="IPR050330">
    <property type="entry name" value="Bact_OuterMem_StrucFunc"/>
</dbReference>
<evidence type="ECO:0000256" key="3">
    <source>
        <dbReference type="ARBA" id="ARBA00023237"/>
    </source>
</evidence>
<comment type="subcellular location">
    <subcellularLocation>
        <location evidence="1">Cell outer membrane</location>
    </subcellularLocation>
</comment>
<dbReference type="CDD" id="cd07185">
    <property type="entry name" value="OmpA_C-like"/>
    <property type="match status" value="1"/>
</dbReference>
<evidence type="ECO:0000256" key="4">
    <source>
        <dbReference type="PROSITE-ProRule" id="PRU00473"/>
    </source>
</evidence>
<dbReference type="Gene3D" id="3.30.1330.60">
    <property type="entry name" value="OmpA-like domain"/>
    <property type="match status" value="1"/>
</dbReference>
<feature type="chain" id="PRO_5046080229" evidence="5">
    <location>
        <begin position="26"/>
        <end position="281"/>
    </location>
</feature>
<gene>
    <name evidence="7" type="ORF">RY831_09390</name>
</gene>
<sequence>MLPDNHTLIASILMPLLRLSMRCIASVVATLAAALPTAVAAGTDVIQSSQVPARIVVSGMVPDEATRLKVIAGVRGIYGEQPIIDQILVGGVQAPPNWTSNVEALIGPQLKSISKGTLAIEGTTVSIRGEVSDASTRQAIERQMTATLQHGYAFKNGLRVSATSQALLDRTLDSRVIEFEHGSAMLTPAGMRIIDEMADAMRRMSPARVEVIGHTDSVGNPASNLALSRARADSVKTYLVKKGIATELISTSGMGADHPIANNATEDGRKRNRRIEFRAAQ</sequence>
<dbReference type="Proteomes" id="UP001352263">
    <property type="component" value="Unassembled WGS sequence"/>
</dbReference>
<evidence type="ECO:0000256" key="5">
    <source>
        <dbReference type="SAM" id="SignalP"/>
    </source>
</evidence>
<accession>A0ABU6J6U5</accession>
<comment type="caution">
    <text evidence="7">The sequence shown here is derived from an EMBL/GenBank/DDBJ whole genome shotgun (WGS) entry which is preliminary data.</text>
</comment>
<protein>
    <submittedName>
        <fullName evidence="7">OmpA family protein</fullName>
    </submittedName>
</protein>
<evidence type="ECO:0000259" key="6">
    <source>
        <dbReference type="PROSITE" id="PS51123"/>
    </source>
</evidence>
<keyword evidence="2 4" id="KW-0472">Membrane</keyword>
<feature type="domain" description="OmpA-like" evidence="6">
    <location>
        <begin position="165"/>
        <end position="281"/>
    </location>
</feature>
<dbReference type="Gene3D" id="3.40.1520.20">
    <property type="match status" value="1"/>
</dbReference>
<keyword evidence="5" id="KW-0732">Signal</keyword>
<dbReference type="PANTHER" id="PTHR30329">
    <property type="entry name" value="STATOR ELEMENT OF FLAGELLAR MOTOR COMPLEX"/>
    <property type="match status" value="1"/>
</dbReference>